<dbReference type="GO" id="GO:0005524">
    <property type="term" value="F:ATP binding"/>
    <property type="evidence" value="ECO:0007669"/>
    <property type="project" value="UniProtKB-UniRule"/>
</dbReference>
<dbReference type="Gene3D" id="3.40.50.300">
    <property type="entry name" value="P-loop containing nucleotide triphosphate hydrolases"/>
    <property type="match status" value="1"/>
</dbReference>
<dbReference type="CDD" id="cd01127">
    <property type="entry name" value="TrwB_TraG_TraD_VirD4"/>
    <property type="match status" value="1"/>
</dbReference>
<evidence type="ECO:0000259" key="8">
    <source>
        <dbReference type="PROSITE" id="PS50901"/>
    </source>
</evidence>
<evidence type="ECO:0000256" key="7">
    <source>
        <dbReference type="SAM" id="Phobius"/>
    </source>
</evidence>
<dbReference type="InterPro" id="IPR036388">
    <property type="entry name" value="WH-like_DNA-bd_sf"/>
</dbReference>
<dbReference type="GO" id="GO:0016020">
    <property type="term" value="C:membrane"/>
    <property type="evidence" value="ECO:0007669"/>
    <property type="project" value="UniProtKB-SubCell"/>
</dbReference>
<dbReference type="AlphaFoldDB" id="A0A2T2XAZ5"/>
<evidence type="ECO:0000313" key="9">
    <source>
        <dbReference type="EMBL" id="PSR31674.1"/>
    </source>
</evidence>
<dbReference type="Pfam" id="PF09397">
    <property type="entry name" value="FtsK_gamma"/>
    <property type="match status" value="1"/>
</dbReference>
<evidence type="ECO:0000256" key="1">
    <source>
        <dbReference type="ARBA" id="ARBA00006474"/>
    </source>
</evidence>
<dbReference type="InterPro" id="IPR018541">
    <property type="entry name" value="Ftsk_gamma"/>
</dbReference>
<feature type="compositionally biased region" description="Low complexity" evidence="6">
    <location>
        <begin position="221"/>
        <end position="230"/>
    </location>
</feature>
<dbReference type="SUPFAM" id="SSF52540">
    <property type="entry name" value="P-loop containing nucleoside triphosphate hydrolases"/>
    <property type="match status" value="1"/>
</dbReference>
<dbReference type="Pfam" id="PF01580">
    <property type="entry name" value="FtsK_SpoIIIE"/>
    <property type="match status" value="1"/>
</dbReference>
<feature type="region of interest" description="Disordered" evidence="6">
    <location>
        <begin position="185"/>
        <end position="245"/>
    </location>
</feature>
<dbReference type="PROSITE" id="PS50901">
    <property type="entry name" value="FTSK"/>
    <property type="match status" value="1"/>
</dbReference>
<dbReference type="SMART" id="SM00843">
    <property type="entry name" value="Ftsk_gamma"/>
    <property type="match status" value="1"/>
</dbReference>
<keyword evidence="2 5" id="KW-0547">Nucleotide-binding</keyword>
<keyword evidence="7" id="KW-0812">Transmembrane</keyword>
<comment type="caution">
    <text evidence="9">The sequence shown here is derived from an EMBL/GenBank/DDBJ whole genome shotgun (WGS) entry which is preliminary data.</text>
</comment>
<feature type="transmembrane region" description="Helical" evidence="7">
    <location>
        <begin position="54"/>
        <end position="72"/>
    </location>
</feature>
<dbReference type="EMBL" id="PXYT01000001">
    <property type="protein sequence ID" value="PSR31674.1"/>
    <property type="molecule type" value="Genomic_DNA"/>
</dbReference>
<dbReference type="SMART" id="SM00382">
    <property type="entry name" value="AAA"/>
    <property type="match status" value="1"/>
</dbReference>
<evidence type="ECO:0000256" key="4">
    <source>
        <dbReference type="ARBA" id="ARBA00023125"/>
    </source>
</evidence>
<dbReference type="InterPro" id="IPR050206">
    <property type="entry name" value="FtsK/SpoIIIE/SftA"/>
</dbReference>
<feature type="domain" description="FtsK" evidence="8">
    <location>
        <begin position="393"/>
        <end position="579"/>
    </location>
</feature>
<dbReference type="PANTHER" id="PTHR22683">
    <property type="entry name" value="SPORULATION PROTEIN RELATED"/>
    <property type="match status" value="1"/>
</dbReference>
<feature type="transmembrane region" description="Helical" evidence="7">
    <location>
        <begin position="152"/>
        <end position="171"/>
    </location>
</feature>
<evidence type="ECO:0000256" key="5">
    <source>
        <dbReference type="PROSITE-ProRule" id="PRU00289"/>
    </source>
</evidence>
<organism evidence="9 10">
    <name type="scientific">Sulfobacillus benefaciens</name>
    <dbReference type="NCBI Taxonomy" id="453960"/>
    <lineage>
        <taxon>Bacteria</taxon>
        <taxon>Bacillati</taxon>
        <taxon>Bacillota</taxon>
        <taxon>Clostridia</taxon>
        <taxon>Eubacteriales</taxon>
        <taxon>Clostridiales Family XVII. Incertae Sedis</taxon>
        <taxon>Sulfobacillus</taxon>
    </lineage>
</organism>
<keyword evidence="3 5" id="KW-0067">ATP-binding</keyword>
<evidence type="ECO:0000256" key="2">
    <source>
        <dbReference type="ARBA" id="ARBA00022741"/>
    </source>
</evidence>
<dbReference type="GO" id="GO:0003677">
    <property type="term" value="F:DNA binding"/>
    <property type="evidence" value="ECO:0007669"/>
    <property type="project" value="UniProtKB-KW"/>
</dbReference>
<dbReference type="SUPFAM" id="SSF46785">
    <property type="entry name" value="Winged helix' DNA-binding domain"/>
    <property type="match status" value="1"/>
</dbReference>
<dbReference type="InterPro" id="IPR002543">
    <property type="entry name" value="FtsK_dom"/>
</dbReference>
<gene>
    <name evidence="9" type="ORF">C7B43_00155</name>
</gene>
<evidence type="ECO:0000256" key="3">
    <source>
        <dbReference type="ARBA" id="ARBA00022840"/>
    </source>
</evidence>
<dbReference type="Proteomes" id="UP000242699">
    <property type="component" value="Unassembled WGS sequence"/>
</dbReference>
<dbReference type="InterPro" id="IPR003593">
    <property type="entry name" value="AAA+_ATPase"/>
</dbReference>
<dbReference type="InterPro" id="IPR027417">
    <property type="entry name" value="P-loop_NTPase"/>
</dbReference>
<evidence type="ECO:0000313" key="10">
    <source>
        <dbReference type="Proteomes" id="UP000242699"/>
    </source>
</evidence>
<feature type="compositionally biased region" description="Polar residues" evidence="6">
    <location>
        <begin position="201"/>
        <end position="214"/>
    </location>
</feature>
<dbReference type="Gene3D" id="1.10.10.10">
    <property type="entry name" value="Winged helix-like DNA-binding domain superfamily/Winged helix DNA-binding domain"/>
    <property type="match status" value="1"/>
</dbReference>
<keyword evidence="7" id="KW-1133">Transmembrane helix</keyword>
<dbReference type="Gene3D" id="3.30.980.40">
    <property type="match status" value="1"/>
</dbReference>
<feature type="compositionally biased region" description="Basic and acidic residues" evidence="6">
    <location>
        <begin position="185"/>
        <end position="200"/>
    </location>
</feature>
<proteinExistence type="inferred from homology"/>
<feature type="transmembrane region" description="Helical" evidence="7">
    <location>
        <begin position="16"/>
        <end position="34"/>
    </location>
</feature>
<comment type="similarity">
    <text evidence="1">Belongs to the FtsK/SpoIIIE/SftA family.</text>
</comment>
<keyword evidence="4" id="KW-0238">DNA-binding</keyword>
<dbReference type="PANTHER" id="PTHR22683:SF41">
    <property type="entry name" value="DNA TRANSLOCASE FTSK"/>
    <property type="match status" value="1"/>
</dbReference>
<dbReference type="InterPro" id="IPR036390">
    <property type="entry name" value="WH_DNA-bd_sf"/>
</dbReference>
<protein>
    <submittedName>
        <fullName evidence="9">DNA translocase FtsK</fullName>
    </submittedName>
</protein>
<keyword evidence="7" id="KW-0472">Membrane</keyword>
<dbReference type="Pfam" id="PF17854">
    <property type="entry name" value="FtsK_alpha"/>
    <property type="match status" value="1"/>
</dbReference>
<dbReference type="InterPro" id="IPR041027">
    <property type="entry name" value="FtsK_alpha"/>
</dbReference>
<feature type="binding site" evidence="5">
    <location>
        <begin position="410"/>
        <end position="417"/>
    </location>
    <ligand>
        <name>ATP</name>
        <dbReference type="ChEBI" id="CHEBI:30616"/>
    </ligand>
</feature>
<accession>A0A2T2XAZ5</accession>
<feature type="transmembrane region" description="Helical" evidence="7">
    <location>
        <begin position="84"/>
        <end position="100"/>
    </location>
</feature>
<feature type="transmembrane region" description="Helical" evidence="7">
    <location>
        <begin position="120"/>
        <end position="140"/>
    </location>
</feature>
<name>A0A2T2XAZ5_9FIRM</name>
<sequence>MLAVLKQISKDMRREIGGILLVALGLLGYLSLVFPHSGALTRDLAYGLNFSFGLFAWVIPGLVLTAGILRLLARPSFTGHRRGWGAILVVMGVFVLLPVVDKPAAGFAPTWLEDGIAGAIAPTGAFLLAIVLIVIGLMLYTGSSALTMGNRVGAVLSLILKGLYWAGLGIYRGLRDWIYPPVEVSKTEEKAPPSRKETRARSLTTPPSVAQSESPAKEVAPRAFAPPEAKAAAEDPDQSNNSSAPLKTFSPVYGVNYMPPPLSLLATPDGHKGGRRGQTASDRADILVNALHQFGINVTLGDVSQGPTITRFEIIPPPGVKVSRIVNLSDDIALSLAATGVRIEAPIPGKSAIGIEVPNDEVTPVLLREVLESPQFAQSPSPLSVGLGRDVAGAPIVAGLDQMPHLLVAGATGSGKSVLINVLITSLLFRASPDVVRLLLIDPKVVELSIYNGIPHLLSPVVTEPKKAAGALRWAVAEMERRYRLFVEAQVRDLTRYNQVAEERLPLIVVIIDELADLMMVAPQDVEESITRLAQMARAAGIHLVVATQRPSVDVITGTIKANIPSRIAFAVSSQVDSRTILDTGGAEKLLGRGDMLFHPVGATKPQRIQGAFIREKEIEGIVEYVIQHVEQQEPAEAVEFQEAGGNDRPAVQETDPLFPEAVKIAVESGQASTSMLQRRLRVGYTRAARLIDAMEERGYVGPSEGAKAREVRITMAEYHRIFVDESPSA</sequence>
<reference evidence="9 10" key="1">
    <citation type="journal article" date="2014" name="BMC Genomics">
        <title>Comparison of environmental and isolate Sulfobacillus genomes reveals diverse carbon, sulfur, nitrogen, and hydrogen metabolisms.</title>
        <authorList>
            <person name="Justice N.B."/>
            <person name="Norman A."/>
            <person name="Brown C.T."/>
            <person name="Singh A."/>
            <person name="Thomas B.C."/>
            <person name="Banfield J.F."/>
        </authorList>
    </citation>
    <scope>NUCLEOTIDE SEQUENCE [LARGE SCALE GENOMIC DNA]</scope>
    <source>
        <strain evidence="9">AMDSBA1</strain>
    </source>
</reference>
<evidence type="ECO:0000256" key="6">
    <source>
        <dbReference type="SAM" id="MobiDB-lite"/>
    </source>
</evidence>